<evidence type="ECO:0000313" key="2">
    <source>
        <dbReference type="Proteomes" id="UP000000493"/>
    </source>
</evidence>
<proteinExistence type="predicted"/>
<keyword evidence="2" id="KW-1185">Reference proteome</keyword>
<dbReference type="Proteomes" id="UP000000493">
    <property type="component" value="Chromosome"/>
</dbReference>
<evidence type="ECO:0000313" key="1">
    <source>
        <dbReference type="EMBL" id="AEI51489.1"/>
    </source>
</evidence>
<dbReference type="EMBL" id="CP002859">
    <property type="protein sequence ID" value="AEI51489.1"/>
    <property type="molecule type" value="Genomic_DNA"/>
</dbReference>
<evidence type="ECO:0008006" key="3">
    <source>
        <dbReference type="Google" id="ProtNLM"/>
    </source>
</evidence>
<organism evidence="1 2">
    <name type="scientific">Runella slithyformis (strain ATCC 29530 / DSM 19594 / LMG 11500 / NCIMB 11436 / LSU 4)</name>
    <dbReference type="NCBI Taxonomy" id="761193"/>
    <lineage>
        <taxon>Bacteria</taxon>
        <taxon>Pseudomonadati</taxon>
        <taxon>Bacteroidota</taxon>
        <taxon>Cytophagia</taxon>
        <taxon>Cytophagales</taxon>
        <taxon>Spirosomataceae</taxon>
        <taxon>Runella</taxon>
    </lineage>
</organism>
<accession>A0A7U4E8I9</accession>
<dbReference type="AlphaFoldDB" id="A0A7U4E8I9"/>
<sequence length="110" mass="12990">MESFLPIVQFLLPGFILENFELTTINRQEGVFHIHLTEKNTDDRDSERKNLLSKGFFAPITVQDFPLRGQKVFLHIKRRRWLNTQTGKVVYRDWAEVSKGTRMTSEFANF</sequence>
<protein>
    <recommendedName>
        <fullName evidence="3">Transposase</fullName>
    </recommendedName>
</protein>
<name>A0A7U4E8I9_RUNSL</name>
<reference evidence="1 2" key="2">
    <citation type="journal article" date="2012" name="Stand. Genomic Sci.">
        <title>Complete genome sequence of the aquatic bacterium Runella slithyformis type strain (LSU 4(T)).</title>
        <authorList>
            <person name="Copeland A."/>
            <person name="Zhang X."/>
            <person name="Misra M."/>
            <person name="Lapidus A."/>
            <person name="Nolan M."/>
            <person name="Lucas S."/>
            <person name="Deshpande S."/>
            <person name="Cheng J.F."/>
            <person name="Tapia R."/>
            <person name="Goodwin L.A."/>
            <person name="Pitluck S."/>
            <person name="Liolios K."/>
            <person name="Pagani I."/>
            <person name="Ivanova N."/>
            <person name="Mikhailova N."/>
            <person name="Pati A."/>
            <person name="Chen A."/>
            <person name="Palaniappan K."/>
            <person name="Land M."/>
            <person name="Hauser L."/>
            <person name="Pan C."/>
            <person name="Jeffries C.D."/>
            <person name="Detter J.C."/>
            <person name="Brambilla E.M."/>
            <person name="Rohde M."/>
            <person name="Djao O.D."/>
            <person name="Goker M."/>
            <person name="Sikorski J."/>
            <person name="Tindall B.J."/>
            <person name="Woyke T."/>
            <person name="Bristow J."/>
            <person name="Eisen J.A."/>
            <person name="Markowitz V."/>
            <person name="Hugenholtz P."/>
            <person name="Kyrpides N.C."/>
            <person name="Klenk H.P."/>
            <person name="Mavromatis K."/>
        </authorList>
    </citation>
    <scope>NUCLEOTIDE SEQUENCE [LARGE SCALE GENOMIC DNA]</scope>
    <source>
        <strain evidence="2">ATCC 29530 / DSM 19594 / LMG 11500 / NCIMB 11436 / LSU 4</strain>
    </source>
</reference>
<dbReference type="KEGG" id="rsi:Runsl_5189"/>
<gene>
    <name evidence="1" type="ordered locus">Runsl_5189</name>
</gene>
<reference evidence="2" key="1">
    <citation type="submission" date="2011-06" db="EMBL/GenBank/DDBJ databases">
        <title>The complete genome of chromosome of Runella slithyformis DSM 19594.</title>
        <authorList>
            <consortium name="US DOE Joint Genome Institute (JGI-PGF)"/>
            <person name="Lucas S."/>
            <person name="Han J."/>
            <person name="Lapidus A."/>
            <person name="Bruce D."/>
            <person name="Goodwin L."/>
            <person name="Pitluck S."/>
            <person name="Peters L."/>
            <person name="Kyrpides N."/>
            <person name="Mavromatis K."/>
            <person name="Ivanova N."/>
            <person name="Ovchinnikova G."/>
            <person name="Zhang X."/>
            <person name="Misra M."/>
            <person name="Detter J.C."/>
            <person name="Tapia R."/>
            <person name="Han C."/>
            <person name="Land M."/>
            <person name="Hauser L."/>
            <person name="Markowitz V."/>
            <person name="Cheng J.-F."/>
            <person name="Hugenholtz P."/>
            <person name="Woyke T."/>
            <person name="Wu D."/>
            <person name="Tindall B."/>
            <person name="Faehrich R."/>
            <person name="Brambilla E."/>
            <person name="Klenk H.-P."/>
            <person name="Eisen J.A."/>
        </authorList>
    </citation>
    <scope>NUCLEOTIDE SEQUENCE [LARGE SCALE GENOMIC DNA]</scope>
    <source>
        <strain evidence="2">ATCC 29530 / DSM 19594 / LMG 11500 / NCIMB 11436 / LSU 4</strain>
    </source>
</reference>